<reference evidence="4" key="1">
    <citation type="submission" date="2022-11" db="UniProtKB">
        <authorList>
            <consortium name="WormBaseParasite"/>
        </authorList>
    </citation>
    <scope>IDENTIFICATION</scope>
</reference>
<dbReference type="AlphaFoldDB" id="A0A915CU28"/>
<evidence type="ECO:0000259" key="2">
    <source>
        <dbReference type="Pfam" id="PF10551"/>
    </source>
</evidence>
<evidence type="ECO:0000313" key="3">
    <source>
        <dbReference type="Proteomes" id="UP000887574"/>
    </source>
</evidence>
<dbReference type="WBParaSite" id="jg12405">
    <property type="protein sequence ID" value="jg12405"/>
    <property type="gene ID" value="jg12405"/>
</dbReference>
<evidence type="ECO:0000313" key="4">
    <source>
        <dbReference type="WBParaSite" id="jg12405"/>
    </source>
</evidence>
<proteinExistence type="predicted"/>
<keyword evidence="1" id="KW-0812">Transmembrane</keyword>
<protein>
    <submittedName>
        <fullName evidence="4">MULE transposase domain-containing protein</fullName>
    </submittedName>
</protein>
<organism evidence="3 4">
    <name type="scientific">Ditylenchus dipsaci</name>
    <dbReference type="NCBI Taxonomy" id="166011"/>
    <lineage>
        <taxon>Eukaryota</taxon>
        <taxon>Metazoa</taxon>
        <taxon>Ecdysozoa</taxon>
        <taxon>Nematoda</taxon>
        <taxon>Chromadorea</taxon>
        <taxon>Rhabditida</taxon>
        <taxon>Tylenchina</taxon>
        <taxon>Tylenchomorpha</taxon>
        <taxon>Sphaerularioidea</taxon>
        <taxon>Anguinidae</taxon>
        <taxon>Anguininae</taxon>
        <taxon>Ditylenchus</taxon>
    </lineage>
</organism>
<feature type="domain" description="MULE transposase" evidence="2">
    <location>
        <begin position="109"/>
        <end position="204"/>
    </location>
</feature>
<dbReference type="Pfam" id="PF10551">
    <property type="entry name" value="MULE"/>
    <property type="match status" value="1"/>
</dbReference>
<dbReference type="InterPro" id="IPR018289">
    <property type="entry name" value="MULE_transposase_dom"/>
</dbReference>
<feature type="transmembrane region" description="Helical" evidence="1">
    <location>
        <begin position="21"/>
        <end position="39"/>
    </location>
</feature>
<name>A0A915CU28_9BILA</name>
<evidence type="ECO:0000256" key="1">
    <source>
        <dbReference type="SAM" id="Phobius"/>
    </source>
</evidence>
<keyword evidence="3" id="KW-1185">Reference proteome</keyword>
<dbReference type="Proteomes" id="UP000887574">
    <property type="component" value="Unplaced"/>
</dbReference>
<accession>A0A915CU28</accession>
<keyword evidence="1" id="KW-0472">Membrane</keyword>
<keyword evidence="1" id="KW-1133">Transmembrane helix</keyword>
<sequence length="332" mass="38645">MLDRRTVQRMDDATRIPVAEVRYLNFQVFTLYVFLIIGFKGDRERSGILRNPSANNKAIPVIEDAPYCIGFGKREVPKKHGELNSSEWQFFLIFTTRRLMNKQHRSNIVQTDATYKINLLGYPVLVARFSDANKRFHPTVIGICSSQSKFAYEGVFNAIKYADLENLYHPKLVVRNADTSITAARRIVWLNSDDQLCFFHVIMNLKKELPKVAAYSDAVVEIQEDVRLLARARSDREFVIAARTLCRHWIEKWERTELISIGLGKFIASYLDRETYNKWLYRNGRESGTMIIATNCATEGINSLLKSRYTHQRQFRCRSQEKEEGRDRSKEL</sequence>